<dbReference type="Proteomes" id="UP001595557">
    <property type="component" value="Unassembled WGS sequence"/>
</dbReference>
<comment type="caution">
    <text evidence="1">The sequence shown here is derived from an EMBL/GenBank/DDBJ whole genome shotgun (WGS) entry which is preliminary data.</text>
</comment>
<dbReference type="RefSeq" id="WP_207464507.1">
    <property type="nucleotide sequence ID" value="NZ_JAFNAW010000001.1"/>
</dbReference>
<evidence type="ECO:0000313" key="2">
    <source>
        <dbReference type="Proteomes" id="UP001595557"/>
    </source>
</evidence>
<organism evidence="1 2">
    <name type="scientific">Paracoccus fontiphilus</name>
    <dbReference type="NCBI Taxonomy" id="1815556"/>
    <lineage>
        <taxon>Bacteria</taxon>
        <taxon>Pseudomonadati</taxon>
        <taxon>Pseudomonadota</taxon>
        <taxon>Alphaproteobacteria</taxon>
        <taxon>Rhodobacterales</taxon>
        <taxon>Paracoccaceae</taxon>
        <taxon>Paracoccus</taxon>
    </lineage>
</organism>
<protein>
    <submittedName>
        <fullName evidence="1">Uncharacterized protein</fullName>
    </submittedName>
</protein>
<accession>A0ABV7IHK1</accession>
<dbReference type="EMBL" id="JBHRTE010000059">
    <property type="protein sequence ID" value="MFC3169256.1"/>
    <property type="molecule type" value="Genomic_DNA"/>
</dbReference>
<reference evidence="2" key="1">
    <citation type="journal article" date="2019" name="Int. J. Syst. Evol. Microbiol.">
        <title>The Global Catalogue of Microorganisms (GCM) 10K type strain sequencing project: providing services to taxonomists for standard genome sequencing and annotation.</title>
        <authorList>
            <consortium name="The Broad Institute Genomics Platform"/>
            <consortium name="The Broad Institute Genome Sequencing Center for Infectious Disease"/>
            <person name="Wu L."/>
            <person name="Ma J."/>
        </authorList>
    </citation>
    <scope>NUCLEOTIDE SEQUENCE [LARGE SCALE GENOMIC DNA]</scope>
    <source>
        <strain evidence="2">KCTC 52239</strain>
    </source>
</reference>
<keyword evidence="2" id="KW-1185">Reference proteome</keyword>
<evidence type="ECO:0000313" key="1">
    <source>
        <dbReference type="EMBL" id="MFC3169256.1"/>
    </source>
</evidence>
<proteinExistence type="predicted"/>
<gene>
    <name evidence="1" type="ORF">ACFOD7_14480</name>
</gene>
<name>A0ABV7IHK1_9RHOB</name>
<sequence length="99" mass="11365">MIPHMMDQFRQSQAAQVEPSRILHAEIKRTVQWQLYHGTEPREAVFVATQHRDGDLMVRLVRVQGDTVSFGRRDALCFEQPVRAWETEAEAAFRAEGAA</sequence>